<keyword evidence="3" id="KW-1185">Reference proteome</keyword>
<dbReference type="PANTHER" id="PTHR36454">
    <property type="entry name" value="LMO2823 PROTEIN"/>
    <property type="match status" value="1"/>
</dbReference>
<dbReference type="PANTHER" id="PTHR36454:SF1">
    <property type="entry name" value="DUF1015 DOMAIN-CONTAINING PROTEIN"/>
    <property type="match status" value="1"/>
</dbReference>
<dbReference type="AlphaFoldDB" id="A0A929G0C4"/>
<protein>
    <submittedName>
        <fullName evidence="2">DUF1015 family protein</fullName>
    </submittedName>
</protein>
<reference evidence="2" key="1">
    <citation type="submission" date="2020-10" db="EMBL/GenBank/DDBJ databases">
        <title>Diversity and distribution of actinomycetes associated with coral in the coast of Hainan.</title>
        <authorList>
            <person name="Li F."/>
        </authorList>
    </citation>
    <scope>NUCLEOTIDE SEQUENCE</scope>
    <source>
        <strain evidence="2">HNM0983</strain>
    </source>
</reference>
<name>A0A929G0C4_9PSEU</name>
<sequence length="373" mass="39264">MTPRGVATRAPRVAVADPRHTAAAHAGPVRARQLLEAGGYTPATEPAVIAYRVETTGHRQTGIVTEVAVDDYRAGRILRHESVQPDRVRRLTEMAERTGLEHTPVLLTHLPSAELREALATITTAAPDVRTTGAGVAHELWLRSGAELDLAVRTAIRRAGPLYIADGHHRMAAAEQHDARAGAPGDADPSRYALAALFPADEMQVHGYHRCLRLPAGLGEQQVLELLAAQPGVRSVRPGERGTGRTRAEPGVVPVRIDGHHHQLALRPGGEPDVVQLDRQVLPALAEAAGVEPVPVPSTGGGCACAHTRTVHFHPSPPSVERVMALADAGEVLPPKSTWFSPKAKSGLLVRACGPPGLRAVADLGSAGSGVPA</sequence>
<dbReference type="Proteomes" id="UP000598360">
    <property type="component" value="Unassembled WGS sequence"/>
</dbReference>
<proteinExistence type="predicted"/>
<evidence type="ECO:0000313" key="3">
    <source>
        <dbReference type="Proteomes" id="UP000598360"/>
    </source>
</evidence>
<feature type="region of interest" description="Disordered" evidence="1">
    <location>
        <begin position="1"/>
        <end position="25"/>
    </location>
</feature>
<gene>
    <name evidence="2" type="ORF">IQ251_13460</name>
</gene>
<dbReference type="InterPro" id="IPR008323">
    <property type="entry name" value="UCP033563"/>
</dbReference>
<dbReference type="RefSeq" id="WP_193928901.1">
    <property type="nucleotide sequence ID" value="NZ_JADEYC010000021.1"/>
</dbReference>
<evidence type="ECO:0000313" key="2">
    <source>
        <dbReference type="EMBL" id="MBE9375455.1"/>
    </source>
</evidence>
<dbReference type="EMBL" id="JADEYC010000021">
    <property type="protein sequence ID" value="MBE9375455.1"/>
    <property type="molecule type" value="Genomic_DNA"/>
</dbReference>
<dbReference type="Pfam" id="PF06245">
    <property type="entry name" value="DUF1015"/>
    <property type="match status" value="1"/>
</dbReference>
<evidence type="ECO:0000256" key="1">
    <source>
        <dbReference type="SAM" id="MobiDB-lite"/>
    </source>
</evidence>
<organism evidence="2 3">
    <name type="scientific">Saccharopolyspora montiporae</name>
    <dbReference type="NCBI Taxonomy" id="2781240"/>
    <lineage>
        <taxon>Bacteria</taxon>
        <taxon>Bacillati</taxon>
        <taxon>Actinomycetota</taxon>
        <taxon>Actinomycetes</taxon>
        <taxon>Pseudonocardiales</taxon>
        <taxon>Pseudonocardiaceae</taxon>
        <taxon>Saccharopolyspora</taxon>
    </lineage>
</organism>
<accession>A0A929G0C4</accession>
<comment type="caution">
    <text evidence="2">The sequence shown here is derived from an EMBL/GenBank/DDBJ whole genome shotgun (WGS) entry which is preliminary data.</text>
</comment>